<feature type="compositionally biased region" description="Basic residues" evidence="1">
    <location>
        <begin position="56"/>
        <end position="78"/>
    </location>
</feature>
<reference evidence="2" key="3">
    <citation type="journal article" date="2017" name="Nature">
        <title>Genome sequence of the progenitor of the wheat D genome Aegilops tauschii.</title>
        <authorList>
            <person name="Luo M.C."/>
            <person name="Gu Y.Q."/>
            <person name="Puiu D."/>
            <person name="Wang H."/>
            <person name="Twardziok S.O."/>
            <person name="Deal K.R."/>
            <person name="Huo N."/>
            <person name="Zhu T."/>
            <person name="Wang L."/>
            <person name="Wang Y."/>
            <person name="McGuire P.E."/>
            <person name="Liu S."/>
            <person name="Long H."/>
            <person name="Ramasamy R.K."/>
            <person name="Rodriguez J.C."/>
            <person name="Van S.L."/>
            <person name="Yuan L."/>
            <person name="Wang Z."/>
            <person name="Xia Z."/>
            <person name="Xiao L."/>
            <person name="Anderson O.D."/>
            <person name="Ouyang S."/>
            <person name="Liang Y."/>
            <person name="Zimin A.V."/>
            <person name="Pertea G."/>
            <person name="Qi P."/>
            <person name="Bennetzen J.L."/>
            <person name="Dai X."/>
            <person name="Dawson M.W."/>
            <person name="Muller H.G."/>
            <person name="Kugler K."/>
            <person name="Rivarola-Duarte L."/>
            <person name="Spannagl M."/>
            <person name="Mayer K.F.X."/>
            <person name="Lu F.H."/>
            <person name="Bevan M.W."/>
            <person name="Leroy P."/>
            <person name="Li P."/>
            <person name="You F.M."/>
            <person name="Sun Q."/>
            <person name="Liu Z."/>
            <person name="Lyons E."/>
            <person name="Wicker T."/>
            <person name="Salzberg S.L."/>
            <person name="Devos K.M."/>
            <person name="Dvorak J."/>
        </authorList>
    </citation>
    <scope>NUCLEOTIDE SEQUENCE [LARGE SCALE GENOMIC DNA]</scope>
    <source>
        <strain evidence="2">cv. AL8/78</strain>
    </source>
</reference>
<feature type="compositionally biased region" description="Basic and acidic residues" evidence="1">
    <location>
        <begin position="12"/>
        <end position="21"/>
    </location>
</feature>
<organism evidence="2 3">
    <name type="scientific">Aegilops tauschii subsp. strangulata</name>
    <name type="common">Goatgrass</name>
    <dbReference type="NCBI Taxonomy" id="200361"/>
    <lineage>
        <taxon>Eukaryota</taxon>
        <taxon>Viridiplantae</taxon>
        <taxon>Streptophyta</taxon>
        <taxon>Embryophyta</taxon>
        <taxon>Tracheophyta</taxon>
        <taxon>Spermatophyta</taxon>
        <taxon>Magnoliopsida</taxon>
        <taxon>Liliopsida</taxon>
        <taxon>Poales</taxon>
        <taxon>Poaceae</taxon>
        <taxon>BOP clade</taxon>
        <taxon>Pooideae</taxon>
        <taxon>Triticodae</taxon>
        <taxon>Triticeae</taxon>
        <taxon>Triticinae</taxon>
        <taxon>Aegilops</taxon>
    </lineage>
</organism>
<keyword evidence="3" id="KW-1185">Reference proteome</keyword>
<dbReference type="Proteomes" id="UP000015105">
    <property type="component" value="Chromosome 5D"/>
</dbReference>
<accession>A0A453M8C9</accession>
<feature type="compositionally biased region" description="Basic residues" evidence="1">
    <location>
        <begin position="169"/>
        <end position="188"/>
    </location>
</feature>
<reference evidence="3" key="2">
    <citation type="journal article" date="2017" name="Nat. Plants">
        <title>The Aegilops tauschii genome reveals multiple impacts of transposons.</title>
        <authorList>
            <person name="Zhao G."/>
            <person name="Zou C."/>
            <person name="Li K."/>
            <person name="Wang K."/>
            <person name="Li T."/>
            <person name="Gao L."/>
            <person name="Zhang X."/>
            <person name="Wang H."/>
            <person name="Yang Z."/>
            <person name="Liu X."/>
            <person name="Jiang W."/>
            <person name="Mao L."/>
            <person name="Kong X."/>
            <person name="Jiao Y."/>
            <person name="Jia J."/>
        </authorList>
    </citation>
    <scope>NUCLEOTIDE SEQUENCE [LARGE SCALE GENOMIC DNA]</scope>
    <source>
        <strain evidence="3">cv. AL8/78</strain>
    </source>
</reference>
<evidence type="ECO:0000313" key="2">
    <source>
        <dbReference type="EnsemblPlants" id="AET5Gv21089500.8"/>
    </source>
</evidence>
<dbReference type="AlphaFoldDB" id="A0A453M8C9"/>
<feature type="region of interest" description="Disordered" evidence="1">
    <location>
        <begin position="165"/>
        <end position="198"/>
    </location>
</feature>
<dbReference type="Gramene" id="AET5Gv21089500.8">
    <property type="protein sequence ID" value="AET5Gv21089500.8"/>
    <property type="gene ID" value="AET5Gv21089500"/>
</dbReference>
<dbReference type="EnsemblPlants" id="AET5Gv21089500.8">
    <property type="protein sequence ID" value="AET5Gv21089500.8"/>
    <property type="gene ID" value="AET5Gv21089500"/>
</dbReference>
<reference evidence="3" key="1">
    <citation type="journal article" date="2014" name="Science">
        <title>Ancient hybridizations among the ancestral genomes of bread wheat.</title>
        <authorList>
            <consortium name="International Wheat Genome Sequencing Consortium,"/>
            <person name="Marcussen T."/>
            <person name="Sandve S.R."/>
            <person name="Heier L."/>
            <person name="Spannagl M."/>
            <person name="Pfeifer M."/>
            <person name="Jakobsen K.S."/>
            <person name="Wulff B.B."/>
            <person name="Steuernagel B."/>
            <person name="Mayer K.F."/>
            <person name="Olsen O.A."/>
        </authorList>
    </citation>
    <scope>NUCLEOTIDE SEQUENCE [LARGE SCALE GENOMIC DNA]</scope>
    <source>
        <strain evidence="3">cv. AL8/78</strain>
    </source>
</reference>
<proteinExistence type="predicted"/>
<reference evidence="2" key="5">
    <citation type="journal article" date="2021" name="G3 (Bethesda)">
        <title>Aegilops tauschii genome assembly Aet v5.0 features greater sequence contiguity and improved annotation.</title>
        <authorList>
            <person name="Wang L."/>
            <person name="Zhu T."/>
            <person name="Rodriguez J.C."/>
            <person name="Deal K.R."/>
            <person name="Dubcovsky J."/>
            <person name="McGuire P.E."/>
            <person name="Lux T."/>
            <person name="Spannagl M."/>
            <person name="Mayer K.F.X."/>
            <person name="Baldrich P."/>
            <person name="Meyers B.C."/>
            <person name="Huo N."/>
            <person name="Gu Y.Q."/>
            <person name="Zhou H."/>
            <person name="Devos K.M."/>
            <person name="Bennetzen J.L."/>
            <person name="Unver T."/>
            <person name="Budak H."/>
            <person name="Gulick P.J."/>
            <person name="Galiba G."/>
            <person name="Kalapos B."/>
            <person name="Nelson D.R."/>
            <person name="Li P."/>
            <person name="You F.M."/>
            <person name="Luo M.C."/>
            <person name="Dvorak J."/>
        </authorList>
    </citation>
    <scope>NUCLEOTIDE SEQUENCE [LARGE SCALE GENOMIC DNA]</scope>
    <source>
        <strain evidence="2">cv. AL8/78</strain>
    </source>
</reference>
<evidence type="ECO:0000313" key="3">
    <source>
        <dbReference type="Proteomes" id="UP000015105"/>
    </source>
</evidence>
<reference evidence="2" key="4">
    <citation type="submission" date="2019-03" db="UniProtKB">
        <authorList>
            <consortium name="EnsemblPlants"/>
        </authorList>
    </citation>
    <scope>IDENTIFICATION</scope>
</reference>
<feature type="region of interest" description="Disordered" evidence="1">
    <location>
        <begin position="56"/>
        <end position="87"/>
    </location>
</feature>
<feature type="region of interest" description="Disordered" evidence="1">
    <location>
        <begin position="1"/>
        <end position="42"/>
    </location>
</feature>
<name>A0A453M8C9_AEGTS</name>
<evidence type="ECO:0000256" key="1">
    <source>
        <dbReference type="SAM" id="MobiDB-lite"/>
    </source>
</evidence>
<protein>
    <submittedName>
        <fullName evidence="2">Uncharacterized protein</fullName>
    </submittedName>
</protein>
<sequence length="198" mass="21615">LLPADARGGGGRRGERPGHRDRVLRRAPGGRGGAGCAAPVPPRLGQLRLRLPRPRAHHRRPVHVHRPRGRHLHQRCGRPHVLPGPPPVTTVATQTVIEEESEGKPTDTPHSRNGRYIAEGVAGVTTDEVCQARQQPFMPFVELAESRGGVAVVEVAMRRIPWSMSSRGGRCRGSRRGATGARRRRISHGHSSVEVVVR</sequence>